<gene>
    <name evidence="2" type="ORF">JOF55_001639</name>
</gene>
<dbReference type="AlphaFoldDB" id="A0AAE3ZAR6"/>
<accession>A0AAE3ZAR6</accession>
<feature type="region of interest" description="Disordered" evidence="1">
    <location>
        <begin position="122"/>
        <end position="180"/>
    </location>
</feature>
<comment type="caution">
    <text evidence="2">The sequence shown here is derived from an EMBL/GenBank/DDBJ whole genome shotgun (WGS) entry which is preliminary data.</text>
</comment>
<dbReference type="Proteomes" id="UP001180845">
    <property type="component" value="Unassembled WGS sequence"/>
</dbReference>
<name>A0AAE3ZAR6_9ACTN</name>
<protein>
    <submittedName>
        <fullName evidence="2">Uncharacterized protein</fullName>
    </submittedName>
</protein>
<feature type="compositionally biased region" description="Pro residues" evidence="1">
    <location>
        <begin position="131"/>
        <end position="140"/>
    </location>
</feature>
<keyword evidence="3" id="KW-1185">Reference proteome</keyword>
<dbReference type="RefSeq" id="WP_310271984.1">
    <property type="nucleotide sequence ID" value="NZ_JAVDXW010000001.1"/>
</dbReference>
<feature type="compositionally biased region" description="Basic and acidic residues" evidence="1">
    <location>
        <begin position="170"/>
        <end position="180"/>
    </location>
</feature>
<evidence type="ECO:0000256" key="1">
    <source>
        <dbReference type="SAM" id="MobiDB-lite"/>
    </source>
</evidence>
<reference evidence="2" key="1">
    <citation type="submission" date="2023-07" db="EMBL/GenBank/DDBJ databases">
        <title>Sequencing the genomes of 1000 actinobacteria strains.</title>
        <authorList>
            <person name="Klenk H.-P."/>
        </authorList>
    </citation>
    <scope>NUCLEOTIDE SEQUENCE</scope>
    <source>
        <strain evidence="2">DSM 45977</strain>
    </source>
</reference>
<organism evidence="2 3">
    <name type="scientific">Haloactinomyces albus</name>
    <dbReference type="NCBI Taxonomy" id="1352928"/>
    <lineage>
        <taxon>Bacteria</taxon>
        <taxon>Bacillati</taxon>
        <taxon>Actinomycetota</taxon>
        <taxon>Actinomycetes</taxon>
        <taxon>Actinopolysporales</taxon>
        <taxon>Actinopolysporaceae</taxon>
        <taxon>Haloactinomyces</taxon>
    </lineage>
</organism>
<sequence>MAEETELELLITVVVAAAGDHAAREACRELVRRVGGRIVESGDCSDEEPGCWSVTLLCRGGEADHRVSAAALSRAVRNFLRELGPGYGNSRVSCEPPTAWTVVDNPELVGKLVDGGERLLVEAWPGDSPLPMSPGQPSPPSGTRISSDPARSADPEAIGDPDESIPAESAEPRLDDLDENGRPRVRLGLVVDVLSQRQSGAEWPARALASRVSHTITVTGSTEHPPVVRVVLDLGPFVGTVSELVPWAVTEFGGRGWSPPQAHARGSVARWSTASAPRSGITAIELFAFEPESGTTDPARATAAVAATVASASDIPG</sequence>
<evidence type="ECO:0000313" key="2">
    <source>
        <dbReference type="EMBL" id="MDR7301458.1"/>
    </source>
</evidence>
<evidence type="ECO:0000313" key="3">
    <source>
        <dbReference type="Proteomes" id="UP001180845"/>
    </source>
</evidence>
<proteinExistence type="predicted"/>
<dbReference type="EMBL" id="JAVDXW010000001">
    <property type="protein sequence ID" value="MDR7301458.1"/>
    <property type="molecule type" value="Genomic_DNA"/>
</dbReference>